<feature type="region of interest" description="Disordered" evidence="2">
    <location>
        <begin position="463"/>
        <end position="489"/>
    </location>
</feature>
<gene>
    <name evidence="3" type="primary">Contig8515.g9087</name>
    <name evidence="3" type="ORF">STYLEM_20740</name>
</gene>
<evidence type="ECO:0000313" key="3">
    <source>
        <dbReference type="EMBL" id="CDW91583.1"/>
    </source>
</evidence>
<feature type="compositionally biased region" description="Polar residues" evidence="2">
    <location>
        <begin position="547"/>
        <end position="565"/>
    </location>
</feature>
<sequence length="812" mass="92964">MDFQYQTSSEEQVREAIVELYLNVKIRSTEEIANFNDDMMEEERERLYRVDSLEVLDYVKQSVEILMNMKGEEFENYQKNKEIQERIKRREEEKLEQLKKQKQQQQQEGLNESERVQQLQQNKGRNNNRFILDTSVYSSLSQTGQVMSQKSIPTDYEKMIQKLEGDIRNHIRVEQQLKLHIESIQSQLEELQRQSEDKHIQEDPQVNELKVRMLDKEKQILKLQLELQEKDRPLKEKTATIVKLEDKIRVIEKKYKEELDGLKQEIVNYQQMEQQKINEDKIRELQLDLNNIPGGNISMLQNNGGNNMIMKGQQSNSFGMGTRTAGGTQSFTQNEISQASGRKYNGIQETFRSNQNPTNRTSIDQFCNSNLGMYNYGSNITNKFNSNYNDVMNKTPSTSNHNDLSNLDYLSTNNGFNQFQDTPLTGLNDVYQQSATNKDHHNINSMSRKNMEKSKLIQSCLLRGNVSKKEHKRSQSNASENYPTQSSNNNKIIINQQHYFTDSIKIYQNDASINNKFQHPSPLQQPSANTLAGLPLAAASTNFIPQPLNANNFTQPQTSRQNSMESSKRGSKLKKRQQKTKQQAQTIFQGGMINPLASTGEEDQNTILAKLVSQQPISSQRYISAKRGAATTSLGGGGPSSTLNNFVIMQQQQHHLQNSQLQNSLGGNLSAAVQQQKQMSLSVSKNLNKNKISQTQVNSTNSTPSKFKHNKQNLIRLAQQKMMQMHQQQQTQQIHQQTLLVPQQSILTQHSMVGTQGFRRKNSSHTPLRCNIKQMVSNNVMTHQNVLTEASSNGGLLSGNKLFTMVQNNLFQ</sequence>
<feature type="region of interest" description="Disordered" evidence="2">
    <location>
        <begin position="547"/>
        <end position="584"/>
    </location>
</feature>
<evidence type="ECO:0000313" key="4">
    <source>
        <dbReference type="Proteomes" id="UP000039865"/>
    </source>
</evidence>
<keyword evidence="4" id="KW-1185">Reference proteome</keyword>
<feature type="coiled-coil region" evidence="1">
    <location>
        <begin position="174"/>
        <end position="279"/>
    </location>
</feature>
<name>A0A078BDB4_STYLE</name>
<reference evidence="3 4" key="1">
    <citation type="submission" date="2014-06" db="EMBL/GenBank/DDBJ databases">
        <authorList>
            <person name="Swart Estienne"/>
        </authorList>
    </citation>
    <scope>NUCLEOTIDE SEQUENCE [LARGE SCALE GENOMIC DNA]</scope>
    <source>
        <strain evidence="3 4">130c</strain>
    </source>
</reference>
<proteinExistence type="predicted"/>
<protein>
    <submittedName>
        <fullName evidence="3">Uncharacterized protein</fullName>
    </submittedName>
</protein>
<accession>A0A078BDB4</accession>
<dbReference type="AlphaFoldDB" id="A0A078BDB4"/>
<organism evidence="3 4">
    <name type="scientific">Stylonychia lemnae</name>
    <name type="common">Ciliate</name>
    <dbReference type="NCBI Taxonomy" id="5949"/>
    <lineage>
        <taxon>Eukaryota</taxon>
        <taxon>Sar</taxon>
        <taxon>Alveolata</taxon>
        <taxon>Ciliophora</taxon>
        <taxon>Intramacronucleata</taxon>
        <taxon>Spirotrichea</taxon>
        <taxon>Stichotrichia</taxon>
        <taxon>Sporadotrichida</taxon>
        <taxon>Oxytrichidae</taxon>
        <taxon>Stylonychinae</taxon>
        <taxon>Stylonychia</taxon>
    </lineage>
</organism>
<dbReference type="Proteomes" id="UP000039865">
    <property type="component" value="Unassembled WGS sequence"/>
</dbReference>
<evidence type="ECO:0000256" key="2">
    <source>
        <dbReference type="SAM" id="MobiDB-lite"/>
    </source>
</evidence>
<feature type="region of interest" description="Disordered" evidence="2">
    <location>
        <begin position="98"/>
        <end position="124"/>
    </location>
</feature>
<evidence type="ECO:0000256" key="1">
    <source>
        <dbReference type="SAM" id="Coils"/>
    </source>
</evidence>
<dbReference type="EMBL" id="CCKQ01019572">
    <property type="protein sequence ID" value="CDW91583.1"/>
    <property type="molecule type" value="Genomic_DNA"/>
</dbReference>
<dbReference type="OrthoDB" id="302883at2759"/>
<feature type="compositionally biased region" description="Polar residues" evidence="2">
    <location>
        <begin position="475"/>
        <end position="484"/>
    </location>
</feature>
<keyword evidence="1" id="KW-0175">Coiled coil</keyword>
<dbReference type="InParanoid" id="A0A078BDB4"/>
<feature type="compositionally biased region" description="Basic residues" evidence="2">
    <location>
        <begin position="569"/>
        <end position="579"/>
    </location>
</feature>